<evidence type="ECO:0000256" key="2">
    <source>
        <dbReference type="ARBA" id="ARBA00022840"/>
    </source>
</evidence>
<accession>A0A9Q0MBL4</accession>
<comment type="caution">
    <text evidence="5">The sequence shown here is derived from an EMBL/GenBank/DDBJ whole genome shotgun (WGS) entry which is preliminary data.</text>
</comment>
<dbReference type="PANTHER" id="PTHR24348">
    <property type="entry name" value="SERINE/THREONINE-PROTEIN KINASE UNC-51-RELATED"/>
    <property type="match status" value="1"/>
</dbReference>
<proteinExistence type="predicted"/>
<dbReference type="GO" id="GO:0005524">
    <property type="term" value="F:ATP binding"/>
    <property type="evidence" value="ECO:0007669"/>
    <property type="project" value="UniProtKB-KW"/>
</dbReference>
<evidence type="ECO:0000259" key="4">
    <source>
        <dbReference type="PROSITE" id="PS50011"/>
    </source>
</evidence>
<evidence type="ECO:0000256" key="3">
    <source>
        <dbReference type="SAM" id="MobiDB-lite"/>
    </source>
</evidence>
<dbReference type="Gene3D" id="1.10.510.10">
    <property type="entry name" value="Transferase(Phosphotransferase) domain 1"/>
    <property type="match status" value="1"/>
</dbReference>
<evidence type="ECO:0000313" key="5">
    <source>
        <dbReference type="EMBL" id="KAJ6221562.1"/>
    </source>
</evidence>
<keyword evidence="2" id="KW-0067">ATP-binding</keyword>
<dbReference type="Pfam" id="PF01826">
    <property type="entry name" value="TIL"/>
    <property type="match status" value="1"/>
</dbReference>
<dbReference type="Proteomes" id="UP001142055">
    <property type="component" value="Chromosome 1"/>
</dbReference>
<dbReference type="SMART" id="SM00220">
    <property type="entry name" value="S_TKc"/>
    <property type="match status" value="1"/>
</dbReference>
<dbReference type="Pfam" id="PF00069">
    <property type="entry name" value="Pkinase"/>
    <property type="match status" value="1"/>
</dbReference>
<feature type="compositionally biased region" description="Low complexity" evidence="3">
    <location>
        <begin position="465"/>
        <end position="485"/>
    </location>
</feature>
<dbReference type="PROSITE" id="PS00108">
    <property type="entry name" value="PROTEIN_KINASE_ST"/>
    <property type="match status" value="1"/>
</dbReference>
<feature type="compositionally biased region" description="Basic and acidic residues" evidence="3">
    <location>
        <begin position="632"/>
        <end position="656"/>
    </location>
</feature>
<feature type="compositionally biased region" description="Basic and acidic residues" evidence="3">
    <location>
        <begin position="491"/>
        <end position="507"/>
    </location>
</feature>
<dbReference type="InterPro" id="IPR045269">
    <property type="entry name" value="Atg1-like"/>
</dbReference>
<dbReference type="GO" id="GO:0006914">
    <property type="term" value="P:autophagy"/>
    <property type="evidence" value="ECO:0007669"/>
    <property type="project" value="UniProtKB-ARBA"/>
</dbReference>
<dbReference type="InterPro" id="IPR008271">
    <property type="entry name" value="Ser/Thr_kinase_AS"/>
</dbReference>
<dbReference type="GO" id="GO:0005737">
    <property type="term" value="C:cytoplasm"/>
    <property type="evidence" value="ECO:0007669"/>
    <property type="project" value="TreeGrafter"/>
</dbReference>
<protein>
    <recommendedName>
        <fullName evidence="4">Protein kinase domain-containing protein</fullName>
    </recommendedName>
</protein>
<dbReference type="FunFam" id="1.10.510.10:FF:000571">
    <property type="entry name" value="Maternal embryonic leucine zipper kinase"/>
    <property type="match status" value="1"/>
</dbReference>
<evidence type="ECO:0000256" key="1">
    <source>
        <dbReference type="ARBA" id="ARBA00022741"/>
    </source>
</evidence>
<dbReference type="InterPro" id="IPR011009">
    <property type="entry name" value="Kinase-like_dom_sf"/>
</dbReference>
<feature type="compositionally biased region" description="Low complexity" evidence="3">
    <location>
        <begin position="431"/>
        <end position="440"/>
    </location>
</feature>
<dbReference type="Gene3D" id="2.10.25.10">
    <property type="entry name" value="Laminin"/>
    <property type="match status" value="1"/>
</dbReference>
<dbReference type="PROSITE" id="PS50011">
    <property type="entry name" value="PROTEIN_KINASE_DOM"/>
    <property type="match status" value="1"/>
</dbReference>
<dbReference type="InterPro" id="IPR002919">
    <property type="entry name" value="TIL_dom"/>
</dbReference>
<feature type="domain" description="Protein kinase" evidence="4">
    <location>
        <begin position="118"/>
        <end position="383"/>
    </location>
</feature>
<dbReference type="AlphaFoldDB" id="A0A9Q0MBL4"/>
<feature type="region of interest" description="Disordered" evidence="3">
    <location>
        <begin position="630"/>
        <end position="666"/>
    </location>
</feature>
<dbReference type="SUPFAM" id="SSF56112">
    <property type="entry name" value="Protein kinase-like (PK-like)"/>
    <property type="match status" value="1"/>
</dbReference>
<dbReference type="PANTHER" id="PTHR24348:SF68">
    <property type="entry name" value="SERINE_THREONINE-PROTEIN KINASE ATG1C"/>
    <property type="match status" value="1"/>
</dbReference>
<feature type="region of interest" description="Disordered" evidence="3">
    <location>
        <begin position="393"/>
        <end position="539"/>
    </location>
</feature>
<keyword evidence="1" id="KW-0547">Nucleotide-binding</keyword>
<gene>
    <name evidence="5" type="ORF">RDWZM_000107</name>
</gene>
<dbReference type="GO" id="GO:0004674">
    <property type="term" value="F:protein serine/threonine kinase activity"/>
    <property type="evidence" value="ECO:0007669"/>
    <property type="project" value="InterPro"/>
</dbReference>
<dbReference type="EMBL" id="JAPWDV010000001">
    <property type="protein sequence ID" value="KAJ6221562.1"/>
    <property type="molecule type" value="Genomic_DNA"/>
</dbReference>
<dbReference type="CDD" id="cd19941">
    <property type="entry name" value="TIL"/>
    <property type="match status" value="1"/>
</dbReference>
<dbReference type="GO" id="GO:0010506">
    <property type="term" value="P:regulation of autophagy"/>
    <property type="evidence" value="ECO:0007669"/>
    <property type="project" value="InterPro"/>
</dbReference>
<keyword evidence="6" id="KW-1185">Reference proteome</keyword>
<dbReference type="InterPro" id="IPR000719">
    <property type="entry name" value="Prot_kinase_dom"/>
</dbReference>
<sequence length="684" mass="76302">MGKCNSKESTLVPMFVTPLSELAEAFGNEELTEQERSNKSRGSNAYAVVEGAGGVTGSSPTQNMATTNNDVTKYEGKSQFLAQISAPSAIETAKLTTVYRVPDDRFENAQAVLKSRELELQEMLDEGGFAKVYKARKNGPRPMTMACKVVDVGTDLEDNSKLADVKNELFVLEKVKHPHVVRLYEHFIVNDHLYIFMDYADFGNLYRYLYMRQGPLSESDSVKPFAQLVSGIAYMHAHKMAHRDLKLSNILLKTLTPGNIIVLIADFGLSRVVYRRKTGLLACKSYCGTPNYMAPELKLHLRYNAFDVDMYALGVMLFVMVQAAYPFDADDDEKALQQALKLDIQWHDYGLVSEECRSLLKSLLEPNATKRLSMRQLITHHWLADELNQMKGSVPNVDELPKKTATRRMSSPGDDIRLRKGNKTNTGQRNSSKSKSADSSQNVNKKTSVNRKKTTSSGSIGGGSSPNVNGGSSPTLAPTPTTSLSNSKQRKSADIKRKQSKNSKENLGKGSVNRGKSQSRTKSHSKSHQRNSSSNPKVHCFTYSLPKDAKCKESESQCNGENEFWGCQSPTRSCQRLCENRKHNVKDNPCDLSCEKACVCEAGYLRQGLAGECVYVSDCNETEVIPNVKTNKNVDDKDGTKPRFENRNENSKNKNDDDNDIDDEVVRIKPIEDEAFRDRGRIET</sequence>
<organism evidence="5 6">
    <name type="scientific">Blomia tropicalis</name>
    <name type="common">Mite</name>
    <dbReference type="NCBI Taxonomy" id="40697"/>
    <lineage>
        <taxon>Eukaryota</taxon>
        <taxon>Metazoa</taxon>
        <taxon>Ecdysozoa</taxon>
        <taxon>Arthropoda</taxon>
        <taxon>Chelicerata</taxon>
        <taxon>Arachnida</taxon>
        <taxon>Acari</taxon>
        <taxon>Acariformes</taxon>
        <taxon>Sarcoptiformes</taxon>
        <taxon>Astigmata</taxon>
        <taxon>Glycyphagoidea</taxon>
        <taxon>Echimyopodidae</taxon>
        <taxon>Blomia</taxon>
    </lineage>
</organism>
<reference evidence="5" key="1">
    <citation type="submission" date="2022-12" db="EMBL/GenBank/DDBJ databases">
        <title>Genome assemblies of Blomia tropicalis.</title>
        <authorList>
            <person name="Cui Y."/>
        </authorList>
    </citation>
    <scope>NUCLEOTIDE SEQUENCE</scope>
    <source>
        <tissue evidence="5">Adult mites</tissue>
    </source>
</reference>
<dbReference type="SUPFAM" id="SSF57567">
    <property type="entry name" value="Serine protease inhibitors"/>
    <property type="match status" value="1"/>
</dbReference>
<name>A0A9Q0MBL4_BLOTA</name>
<dbReference type="InterPro" id="IPR036084">
    <property type="entry name" value="Ser_inhib-like_sf"/>
</dbReference>
<feature type="compositionally biased region" description="Basic residues" evidence="3">
    <location>
        <begin position="517"/>
        <end position="529"/>
    </location>
</feature>
<evidence type="ECO:0000313" key="6">
    <source>
        <dbReference type="Proteomes" id="UP001142055"/>
    </source>
</evidence>